<keyword evidence="11" id="KW-0406">Ion transport</keyword>
<feature type="compositionally biased region" description="Polar residues" evidence="14">
    <location>
        <begin position="277"/>
        <end position="289"/>
    </location>
</feature>
<dbReference type="Pfam" id="PF06682">
    <property type="entry name" value="SARAF"/>
    <property type="match status" value="1"/>
</dbReference>
<organism evidence="16 17">
    <name type="scientific">Batrachochytrium salamandrivorans</name>
    <dbReference type="NCBI Taxonomy" id="1357716"/>
    <lineage>
        <taxon>Eukaryota</taxon>
        <taxon>Fungi</taxon>
        <taxon>Fungi incertae sedis</taxon>
        <taxon>Chytridiomycota</taxon>
        <taxon>Chytridiomycota incertae sedis</taxon>
        <taxon>Chytridiomycetes</taxon>
        <taxon>Rhizophydiales</taxon>
        <taxon>Rhizophydiales incertae sedis</taxon>
        <taxon>Batrachochytrium</taxon>
    </lineage>
</organism>
<evidence type="ECO:0000256" key="1">
    <source>
        <dbReference type="ARBA" id="ARBA00004115"/>
    </source>
</evidence>
<feature type="region of interest" description="Disordered" evidence="14">
    <location>
        <begin position="390"/>
        <end position="422"/>
    </location>
</feature>
<keyword evidence="7" id="KW-0732">Signal</keyword>
<accession>A0ABQ8F9J0</accession>
<comment type="caution">
    <text evidence="16">The sequence shown here is derived from an EMBL/GenBank/DDBJ whole genome shotgun (WGS) entry which is preliminary data.</text>
</comment>
<evidence type="ECO:0000256" key="7">
    <source>
        <dbReference type="ARBA" id="ARBA00022729"/>
    </source>
</evidence>
<comment type="subcellular location">
    <subcellularLocation>
        <location evidence="1">Endoplasmic reticulum membrane</location>
        <topology evidence="1">Single-pass type I membrane protein</topology>
    </subcellularLocation>
</comment>
<protein>
    <recommendedName>
        <fullName evidence="3">Store-operated calcium entry-associated regulatory factor</fullName>
    </recommendedName>
    <alternativeName>
        <fullName evidence="13">Transmembrane protein 66</fullName>
    </alternativeName>
</protein>
<reference evidence="16 17" key="1">
    <citation type="submission" date="2021-02" db="EMBL/GenBank/DDBJ databases">
        <title>Variation within the Batrachochytrium salamandrivorans European outbreak.</title>
        <authorList>
            <person name="Kelly M."/>
            <person name="Pasmans F."/>
            <person name="Shea T.P."/>
            <person name="Munoz J.F."/>
            <person name="Carranza S."/>
            <person name="Cuomo C.A."/>
            <person name="Martel A."/>
        </authorList>
    </citation>
    <scope>NUCLEOTIDE SEQUENCE [LARGE SCALE GENOMIC DNA]</scope>
    <source>
        <strain evidence="16 17">AMFP18/2</strain>
    </source>
</reference>
<evidence type="ECO:0000256" key="4">
    <source>
        <dbReference type="ARBA" id="ARBA00022448"/>
    </source>
</evidence>
<evidence type="ECO:0000256" key="11">
    <source>
        <dbReference type="ARBA" id="ARBA00023065"/>
    </source>
</evidence>
<evidence type="ECO:0000256" key="13">
    <source>
        <dbReference type="ARBA" id="ARBA00031116"/>
    </source>
</evidence>
<evidence type="ECO:0000313" key="16">
    <source>
        <dbReference type="EMBL" id="KAH6594507.1"/>
    </source>
</evidence>
<evidence type="ECO:0000256" key="14">
    <source>
        <dbReference type="SAM" id="MobiDB-lite"/>
    </source>
</evidence>
<sequence length="422" mass="46000">MKGIPLHSQLSLEPADLHPFICCVLLLLPSLNFTLAASPHRKVLLKDIQAITLHAGQMTAYRRTYAVPQLSCISSSSSRSACDDTSMLPQTVQCINKGTDGIDVQWACTADMDNTIKLGPQLTVACEGWAHPDDPYVLAGSCGLEYSLVRTTLGDQIRESKAEHQQYNKRWNTWSFWSSDEPSSSWYRSASDGDQSRQKSQSSGKAHFGWISTAVWTIVFAAIAYRLSLVCWPRRDRTRPQNGSNGQHRPTGTYHSGNTNGASFDSNAGPPPPYNTAWESQTNTGTHANSDAPGSHPGCYPNSDNTRSSSSNGSSNSGTGFWSGFTTGGILGTLFGSSSYDAHPPYVSSPYSSSSSRWGSWWGSSWRRPSYYSSYPSTTWFSPGAESSLFTRSRSHSRPSPPAPTPTSSTHTSTSYGGTRRR</sequence>
<keyword evidence="6 15" id="KW-0812">Transmembrane</keyword>
<keyword evidence="4" id="KW-0813">Transport</keyword>
<dbReference type="EMBL" id="JAFCIX010000332">
    <property type="protein sequence ID" value="KAH6594507.1"/>
    <property type="molecule type" value="Genomic_DNA"/>
</dbReference>
<dbReference type="PANTHER" id="PTHR15929:SF0">
    <property type="entry name" value="STORE-OPERATED CALCIUM ENTRY-ASSOCIATED REGULATORY FACTOR"/>
    <property type="match status" value="1"/>
</dbReference>
<evidence type="ECO:0000256" key="3">
    <source>
        <dbReference type="ARBA" id="ARBA00016584"/>
    </source>
</evidence>
<evidence type="ECO:0000256" key="2">
    <source>
        <dbReference type="ARBA" id="ARBA00006833"/>
    </source>
</evidence>
<feature type="transmembrane region" description="Helical" evidence="15">
    <location>
        <begin position="207"/>
        <end position="227"/>
    </location>
</feature>
<keyword evidence="17" id="KW-1185">Reference proteome</keyword>
<gene>
    <name evidence="16" type="ORF">BASA50_006456</name>
</gene>
<keyword evidence="5" id="KW-0109">Calcium transport</keyword>
<evidence type="ECO:0000313" key="17">
    <source>
        <dbReference type="Proteomes" id="UP001648503"/>
    </source>
</evidence>
<dbReference type="PANTHER" id="PTHR15929">
    <property type="entry name" value="STORE-OPERATED CALCIUM ENTRY-ASSOCIATED REGULATORY FACTOR"/>
    <property type="match status" value="1"/>
</dbReference>
<feature type="region of interest" description="Disordered" evidence="14">
    <location>
        <begin position="236"/>
        <end position="317"/>
    </location>
</feature>
<dbReference type="InterPro" id="IPR009567">
    <property type="entry name" value="SARAF"/>
</dbReference>
<comment type="similarity">
    <text evidence="2">Belongs to the SARAF family.</text>
</comment>
<feature type="compositionally biased region" description="Low complexity" evidence="14">
    <location>
        <begin position="406"/>
        <end position="422"/>
    </location>
</feature>
<dbReference type="Proteomes" id="UP001648503">
    <property type="component" value="Unassembled WGS sequence"/>
</dbReference>
<evidence type="ECO:0000256" key="10">
    <source>
        <dbReference type="ARBA" id="ARBA00022989"/>
    </source>
</evidence>
<keyword evidence="10 15" id="KW-1133">Transmembrane helix</keyword>
<evidence type="ECO:0000256" key="6">
    <source>
        <dbReference type="ARBA" id="ARBA00022692"/>
    </source>
</evidence>
<keyword evidence="9" id="KW-0106">Calcium</keyword>
<evidence type="ECO:0000256" key="8">
    <source>
        <dbReference type="ARBA" id="ARBA00022824"/>
    </source>
</evidence>
<feature type="compositionally biased region" description="Low complexity" evidence="14">
    <location>
        <begin position="302"/>
        <end position="317"/>
    </location>
</feature>
<evidence type="ECO:0000256" key="9">
    <source>
        <dbReference type="ARBA" id="ARBA00022837"/>
    </source>
</evidence>
<proteinExistence type="inferred from homology"/>
<name>A0ABQ8F9J0_9FUNG</name>
<evidence type="ECO:0000256" key="15">
    <source>
        <dbReference type="SAM" id="Phobius"/>
    </source>
</evidence>
<feature type="compositionally biased region" description="Polar residues" evidence="14">
    <location>
        <begin position="240"/>
        <end position="266"/>
    </location>
</feature>
<keyword evidence="8" id="KW-0256">Endoplasmic reticulum</keyword>
<evidence type="ECO:0000256" key="12">
    <source>
        <dbReference type="ARBA" id="ARBA00023136"/>
    </source>
</evidence>
<keyword evidence="12 15" id="KW-0472">Membrane</keyword>
<evidence type="ECO:0000256" key="5">
    <source>
        <dbReference type="ARBA" id="ARBA00022568"/>
    </source>
</evidence>